<name>A0A7J6V9D6_THATH</name>
<evidence type="ECO:0000313" key="2">
    <source>
        <dbReference type="Proteomes" id="UP000554482"/>
    </source>
</evidence>
<evidence type="ECO:0000313" key="1">
    <source>
        <dbReference type="EMBL" id="KAF5180830.1"/>
    </source>
</evidence>
<protein>
    <submittedName>
        <fullName evidence="1">Uncharacterized protein</fullName>
    </submittedName>
</protein>
<accession>A0A7J6V9D6</accession>
<organism evidence="1 2">
    <name type="scientific">Thalictrum thalictroides</name>
    <name type="common">Rue-anemone</name>
    <name type="synonym">Anemone thalictroides</name>
    <dbReference type="NCBI Taxonomy" id="46969"/>
    <lineage>
        <taxon>Eukaryota</taxon>
        <taxon>Viridiplantae</taxon>
        <taxon>Streptophyta</taxon>
        <taxon>Embryophyta</taxon>
        <taxon>Tracheophyta</taxon>
        <taxon>Spermatophyta</taxon>
        <taxon>Magnoliopsida</taxon>
        <taxon>Ranunculales</taxon>
        <taxon>Ranunculaceae</taxon>
        <taxon>Thalictroideae</taxon>
        <taxon>Thalictrum</taxon>
    </lineage>
</organism>
<sequence length="68" mass="7899">STRRSNWIINYLSQIEPWKNIRRIIPMAFCFPLAGIPPGHDIPNHFPYDDDHVRSEAIKDTHLSSISL</sequence>
<gene>
    <name evidence="1" type="ORF">FRX31_029582</name>
</gene>
<feature type="non-terminal residue" evidence="1">
    <location>
        <position position="1"/>
    </location>
</feature>
<dbReference type="AlphaFoldDB" id="A0A7J6V9D6"/>
<proteinExistence type="predicted"/>
<comment type="caution">
    <text evidence="1">The sequence shown here is derived from an EMBL/GenBank/DDBJ whole genome shotgun (WGS) entry which is preliminary data.</text>
</comment>
<keyword evidence="2" id="KW-1185">Reference proteome</keyword>
<dbReference type="Proteomes" id="UP000554482">
    <property type="component" value="Unassembled WGS sequence"/>
</dbReference>
<dbReference type="EMBL" id="JABWDY010036912">
    <property type="protein sequence ID" value="KAF5180830.1"/>
    <property type="molecule type" value="Genomic_DNA"/>
</dbReference>
<reference evidence="1 2" key="1">
    <citation type="submission" date="2020-06" db="EMBL/GenBank/DDBJ databases">
        <title>Transcriptomic and genomic resources for Thalictrum thalictroides and T. hernandezii: Facilitating candidate gene discovery in an emerging model plant lineage.</title>
        <authorList>
            <person name="Arias T."/>
            <person name="Riano-Pachon D.M."/>
            <person name="Di Stilio V.S."/>
        </authorList>
    </citation>
    <scope>NUCLEOTIDE SEQUENCE [LARGE SCALE GENOMIC DNA]</scope>
    <source>
        <strain evidence="2">cv. WT478/WT964</strain>
        <tissue evidence="1">Leaves</tissue>
    </source>
</reference>